<organism evidence="1 2">
    <name type="scientific">Candidatus Kaiserbacteria bacterium CG_4_9_14_0_2_um_filter_41_32</name>
    <dbReference type="NCBI Taxonomy" id="1974601"/>
    <lineage>
        <taxon>Bacteria</taxon>
        <taxon>Candidatus Kaiseribacteriota</taxon>
    </lineage>
</organism>
<accession>A0A2M8FFC8</accession>
<evidence type="ECO:0000313" key="1">
    <source>
        <dbReference type="EMBL" id="PJC56323.1"/>
    </source>
</evidence>
<name>A0A2M8FFC8_9BACT</name>
<protein>
    <submittedName>
        <fullName evidence="1">Uncharacterized protein</fullName>
    </submittedName>
</protein>
<dbReference type="AlphaFoldDB" id="A0A2M8FFC8"/>
<gene>
    <name evidence="1" type="ORF">CO026_01005</name>
</gene>
<reference evidence="2" key="1">
    <citation type="submission" date="2017-09" db="EMBL/GenBank/DDBJ databases">
        <title>Depth-based differentiation of microbial function through sediment-hosted aquifers and enrichment of novel symbionts in the deep terrestrial subsurface.</title>
        <authorList>
            <person name="Probst A.J."/>
            <person name="Ladd B."/>
            <person name="Jarett J.K."/>
            <person name="Geller-Mcgrath D.E."/>
            <person name="Sieber C.M.K."/>
            <person name="Emerson J.B."/>
            <person name="Anantharaman K."/>
            <person name="Thomas B.C."/>
            <person name="Malmstrom R."/>
            <person name="Stieglmeier M."/>
            <person name="Klingl A."/>
            <person name="Woyke T."/>
            <person name="Ryan C.M."/>
            <person name="Banfield J.F."/>
        </authorList>
    </citation>
    <scope>NUCLEOTIDE SEQUENCE [LARGE SCALE GENOMIC DNA]</scope>
</reference>
<dbReference type="EMBL" id="PFRD01000045">
    <property type="protein sequence ID" value="PJC56323.1"/>
    <property type="molecule type" value="Genomic_DNA"/>
</dbReference>
<sequence>MVIQSPKLVYLFALWSGKSSLGKATVFYPFIFISNKNDIPDWLLRHERIHLRQQSELLIIGSLLLNSFEYLFACFVLHKTSYDVYLWTSAEQESYLNQHNEHYLDNRRMFQRFKYILDKRHIVTRKDGTVEIN</sequence>
<dbReference type="Proteomes" id="UP000230391">
    <property type="component" value="Unassembled WGS sequence"/>
</dbReference>
<comment type="caution">
    <text evidence="1">The sequence shown here is derived from an EMBL/GenBank/DDBJ whole genome shotgun (WGS) entry which is preliminary data.</text>
</comment>
<evidence type="ECO:0000313" key="2">
    <source>
        <dbReference type="Proteomes" id="UP000230391"/>
    </source>
</evidence>
<proteinExistence type="predicted"/>